<dbReference type="Gene3D" id="3.40.50.1950">
    <property type="entry name" value="Flavin prenyltransferase-like"/>
    <property type="match status" value="1"/>
</dbReference>
<reference evidence="8" key="1">
    <citation type="submission" date="2016-10" db="EMBL/GenBank/DDBJ databases">
        <authorList>
            <person name="Varghese N."/>
            <person name="Submissions S."/>
        </authorList>
    </citation>
    <scope>NUCLEOTIDE SEQUENCE [LARGE SCALE GENOMIC DNA]</scope>
    <source>
        <strain evidence="8">DSM 217</strain>
    </source>
</reference>
<dbReference type="InterPro" id="IPR003382">
    <property type="entry name" value="Flavoprotein"/>
</dbReference>
<feature type="active site" description="Proton donor" evidence="3">
    <location>
        <position position="159"/>
    </location>
</feature>
<dbReference type="Gene3D" id="3.40.50.10300">
    <property type="entry name" value="CoaB-like"/>
    <property type="match status" value="1"/>
</dbReference>
<keyword evidence="8" id="KW-1185">Reference proteome</keyword>
<dbReference type="GO" id="GO:0071513">
    <property type="term" value="C:phosphopantothenoylcysteine decarboxylase complex"/>
    <property type="evidence" value="ECO:0007669"/>
    <property type="project" value="TreeGrafter"/>
</dbReference>
<dbReference type="PANTHER" id="PTHR14359">
    <property type="entry name" value="HOMO-OLIGOMERIC FLAVIN CONTAINING CYS DECARBOXYLASE FAMILY"/>
    <property type="match status" value="1"/>
</dbReference>
<evidence type="ECO:0000259" key="5">
    <source>
        <dbReference type="Pfam" id="PF02441"/>
    </source>
</evidence>
<feature type="domain" description="Flavoprotein" evidence="5">
    <location>
        <begin position="8"/>
        <end position="175"/>
    </location>
</feature>
<comment type="cofactor">
    <cofactor evidence="3">
        <name>FMN</name>
        <dbReference type="ChEBI" id="CHEBI:58210"/>
    </cofactor>
    <text evidence="3">Binds 1 FMN per subunit.</text>
</comment>
<evidence type="ECO:0000313" key="7">
    <source>
        <dbReference type="EMBL" id="SDW56510.1"/>
    </source>
</evidence>
<evidence type="ECO:0000256" key="3">
    <source>
        <dbReference type="HAMAP-Rule" id="MF_02225"/>
    </source>
</evidence>
<feature type="binding site" evidence="3">
    <location>
        <position position="336"/>
    </location>
    <ligand>
        <name>CTP</name>
        <dbReference type="ChEBI" id="CHEBI:37563"/>
    </ligand>
</feature>
<comment type="pathway">
    <text evidence="3 4">Cofactor biosynthesis; coenzyme A biosynthesis; CoA from (R)-pantothenate: step 2/5.</text>
</comment>
<dbReference type="RefSeq" id="WP_093029765.1">
    <property type="nucleotide sequence ID" value="NZ_FNNZ01000005.1"/>
</dbReference>
<keyword evidence="3 4" id="KW-0436">Ligase</keyword>
<dbReference type="GO" id="GO:0004633">
    <property type="term" value="F:phosphopantothenoylcysteine decarboxylase activity"/>
    <property type="evidence" value="ECO:0007669"/>
    <property type="project" value="UniProtKB-UniRule"/>
</dbReference>
<comment type="function">
    <text evidence="4">Catalyzes two steps in the biosynthesis of coenzyme A. In the first step cysteine is conjugated to 4'-phosphopantothenate to form 4-phosphopantothenoylcysteine, in the latter compound is decarboxylated to form 4'-phosphopantotheine.</text>
</comment>
<organism evidence="7 8">
    <name type="scientific">Thiocapsa roseopersicina</name>
    <dbReference type="NCBI Taxonomy" id="1058"/>
    <lineage>
        <taxon>Bacteria</taxon>
        <taxon>Pseudomonadati</taxon>
        <taxon>Pseudomonadota</taxon>
        <taxon>Gammaproteobacteria</taxon>
        <taxon>Chromatiales</taxon>
        <taxon>Chromatiaceae</taxon>
        <taxon>Thiocapsa</taxon>
    </lineage>
</organism>
<dbReference type="GO" id="GO:0015937">
    <property type="term" value="P:coenzyme A biosynthetic process"/>
    <property type="evidence" value="ECO:0007669"/>
    <property type="project" value="UniProtKB-UniRule"/>
</dbReference>
<dbReference type="InterPro" id="IPR035929">
    <property type="entry name" value="CoaB-like_sf"/>
</dbReference>
<comment type="cofactor">
    <cofactor evidence="3">
        <name>Mg(2+)</name>
        <dbReference type="ChEBI" id="CHEBI:18420"/>
    </cofactor>
</comment>
<comment type="similarity">
    <text evidence="3 4">In the C-terminal section; belongs to the PPC synthetase family.</text>
</comment>
<keyword evidence="3" id="KW-0511">Multifunctional enzyme</keyword>
<comment type="similarity">
    <text evidence="3 4">In the N-terminal section; belongs to the HFCD (homo-oligomeric flavin containing Cys decarboxylase) superfamily.</text>
</comment>
<proteinExistence type="inferred from homology"/>
<dbReference type="GO" id="GO:0004632">
    <property type="term" value="F:phosphopantothenate--cysteine ligase activity"/>
    <property type="evidence" value="ECO:0007669"/>
    <property type="project" value="UniProtKB-UniRule"/>
</dbReference>
<evidence type="ECO:0000313" key="8">
    <source>
        <dbReference type="Proteomes" id="UP000198816"/>
    </source>
</evidence>
<dbReference type="NCBIfam" id="TIGR00521">
    <property type="entry name" value="coaBC_dfp"/>
    <property type="match status" value="1"/>
</dbReference>
<dbReference type="Proteomes" id="UP000198816">
    <property type="component" value="Unassembled WGS sequence"/>
</dbReference>
<keyword evidence="1 3" id="KW-0210">Decarboxylase</keyword>
<dbReference type="EC" id="6.3.2.5" evidence="3"/>
<feature type="region of interest" description="Phosphopantothenoylcysteine decarboxylase" evidence="3">
    <location>
        <begin position="1"/>
        <end position="189"/>
    </location>
</feature>
<feature type="binding site" evidence="3">
    <location>
        <position position="278"/>
    </location>
    <ligand>
        <name>CTP</name>
        <dbReference type="ChEBI" id="CHEBI:37563"/>
    </ligand>
</feature>
<feature type="binding site" evidence="3">
    <location>
        <position position="288"/>
    </location>
    <ligand>
        <name>CTP</name>
        <dbReference type="ChEBI" id="CHEBI:37563"/>
    </ligand>
</feature>
<dbReference type="GO" id="GO:0015941">
    <property type="term" value="P:pantothenate catabolic process"/>
    <property type="evidence" value="ECO:0007669"/>
    <property type="project" value="InterPro"/>
</dbReference>
<evidence type="ECO:0000256" key="4">
    <source>
        <dbReference type="RuleBase" id="RU364078"/>
    </source>
</evidence>
<dbReference type="GO" id="GO:0046872">
    <property type="term" value="F:metal ion binding"/>
    <property type="evidence" value="ECO:0007669"/>
    <property type="project" value="UniProtKB-KW"/>
</dbReference>
<protein>
    <recommendedName>
        <fullName evidence="3">Coenzyme A biosynthesis bifunctional protein CoaBC</fullName>
    </recommendedName>
    <alternativeName>
        <fullName evidence="3">DNA/pantothenate metabolism flavoprotein</fullName>
    </alternativeName>
    <alternativeName>
        <fullName evidence="3">Phosphopantothenoylcysteine synthetase/decarboxylase</fullName>
        <shortName evidence="3">PPCS-PPCDC</shortName>
    </alternativeName>
    <domain>
        <recommendedName>
            <fullName evidence="3">Phosphopantothenoylcysteine decarboxylase</fullName>
            <shortName evidence="3">PPC decarboxylase</shortName>
            <shortName evidence="3">PPC-DC</shortName>
            <ecNumber evidence="3">4.1.1.36</ecNumber>
        </recommendedName>
        <alternativeName>
            <fullName evidence="3">CoaC</fullName>
        </alternativeName>
    </domain>
    <domain>
        <recommendedName>
            <fullName evidence="3">Phosphopantothenate--cysteine ligase</fullName>
            <ecNumber evidence="3">6.3.2.5</ecNumber>
        </recommendedName>
        <alternativeName>
            <fullName evidence="3">CoaB</fullName>
        </alternativeName>
        <alternativeName>
            <fullName evidence="3">Phosphopantothenoylcysteine synthetase</fullName>
            <shortName evidence="3">PPC synthetase</shortName>
            <shortName evidence="3">PPC-S</shortName>
        </alternativeName>
    </domain>
</protein>
<dbReference type="Pfam" id="PF02441">
    <property type="entry name" value="Flavoprotein"/>
    <property type="match status" value="1"/>
</dbReference>
<name>A0A1H2UKA2_THIRO</name>
<dbReference type="OrthoDB" id="9802554at2"/>
<evidence type="ECO:0000256" key="1">
    <source>
        <dbReference type="ARBA" id="ARBA00022793"/>
    </source>
</evidence>
<dbReference type="AlphaFoldDB" id="A0A1H2UKA2"/>
<dbReference type="UniPathway" id="UPA00241">
    <property type="reaction ID" value="UER00353"/>
</dbReference>
<keyword evidence="2 3" id="KW-0456">Lyase</keyword>
<sequence length="403" mass="42539">MDPSPRNQVLLGVGGGISAYKSVDLVRRLRERGFVVRVVMTHAATAFVGPLTFQAVSGHSVRTDLLDPAAEAGMGHIELARWADRLLIAPATADLMARLAAGIADDLLTTLALATEAPLILAPAMNQQMWRHPATQDNLARLVARGARILGPGVGSQACGDQGPGRMLEPLEIAEALSGSDLQPLAGVQVLVTAGPTREPLDPVRYLGNRSSGRMGYALASALTDLGARVVLISGPSALAPPAVAELVKVETALEMHGAVTARSRDCDIFVATAAVADYRPAEPAENKIKKTADALEIRLVRNPDILAEVAALPKPPFTLGFAAETNDVEQYARGKLKDKRLDMIAANRVGGASGGFERDENALLVLWNGGQRALPMMSKVELARELAVLLAERYAQSHAASS</sequence>
<dbReference type="HAMAP" id="MF_02225">
    <property type="entry name" value="CoaBC"/>
    <property type="match status" value="1"/>
</dbReference>
<feature type="domain" description="DNA/pantothenate metabolism flavoprotein C-terminal" evidence="6">
    <location>
        <begin position="185"/>
        <end position="391"/>
    </location>
</feature>
<dbReference type="InterPro" id="IPR007085">
    <property type="entry name" value="DNA/pantothenate-metab_flavo_C"/>
</dbReference>
<dbReference type="SUPFAM" id="SSF52507">
    <property type="entry name" value="Homo-oligomeric flavin-containing Cys decarboxylases, HFCD"/>
    <property type="match status" value="1"/>
</dbReference>
<gene>
    <name evidence="3" type="primary">coaBC</name>
    <name evidence="7" type="ORF">SAMN05421783_105151</name>
</gene>
<dbReference type="InterPro" id="IPR005252">
    <property type="entry name" value="CoaBC"/>
</dbReference>
<evidence type="ECO:0000256" key="2">
    <source>
        <dbReference type="ARBA" id="ARBA00023239"/>
    </source>
</evidence>
<dbReference type="InterPro" id="IPR036551">
    <property type="entry name" value="Flavin_trans-like"/>
</dbReference>
<dbReference type="EMBL" id="FNNZ01000005">
    <property type="protein sequence ID" value="SDW56510.1"/>
    <property type="molecule type" value="Genomic_DNA"/>
</dbReference>
<comment type="pathway">
    <text evidence="3 4">Cofactor biosynthesis; coenzyme A biosynthesis; CoA from (R)-pantothenate: step 3/5.</text>
</comment>
<dbReference type="GO" id="GO:0010181">
    <property type="term" value="F:FMN binding"/>
    <property type="evidence" value="ECO:0007669"/>
    <property type="project" value="UniProtKB-UniRule"/>
</dbReference>
<comment type="caution">
    <text evidence="3">Lacks conserved residue(s) required for the propagation of feature annotation.</text>
</comment>
<feature type="region of interest" description="Phosphopantothenate--cysteine ligase" evidence="3">
    <location>
        <begin position="190"/>
        <end position="403"/>
    </location>
</feature>
<dbReference type="SUPFAM" id="SSF102645">
    <property type="entry name" value="CoaB-like"/>
    <property type="match status" value="1"/>
</dbReference>
<dbReference type="EC" id="4.1.1.36" evidence="3"/>
<comment type="catalytic activity">
    <reaction evidence="3 4">
        <text>N-[(R)-4-phosphopantothenoyl]-L-cysteine + H(+) = (R)-4'-phosphopantetheine + CO2</text>
        <dbReference type="Rhea" id="RHEA:16793"/>
        <dbReference type="ChEBI" id="CHEBI:15378"/>
        <dbReference type="ChEBI" id="CHEBI:16526"/>
        <dbReference type="ChEBI" id="CHEBI:59458"/>
        <dbReference type="ChEBI" id="CHEBI:61723"/>
        <dbReference type="EC" id="4.1.1.36"/>
    </reaction>
</comment>
<comment type="catalytic activity">
    <reaction evidence="3 4">
        <text>(R)-4'-phosphopantothenate + L-cysteine + CTP = N-[(R)-4-phosphopantothenoyl]-L-cysteine + CMP + diphosphate + H(+)</text>
        <dbReference type="Rhea" id="RHEA:19397"/>
        <dbReference type="ChEBI" id="CHEBI:10986"/>
        <dbReference type="ChEBI" id="CHEBI:15378"/>
        <dbReference type="ChEBI" id="CHEBI:33019"/>
        <dbReference type="ChEBI" id="CHEBI:35235"/>
        <dbReference type="ChEBI" id="CHEBI:37563"/>
        <dbReference type="ChEBI" id="CHEBI:59458"/>
        <dbReference type="ChEBI" id="CHEBI:60377"/>
        <dbReference type="EC" id="6.3.2.5"/>
    </reaction>
</comment>
<dbReference type="STRING" id="1058.SAMN05421783_105151"/>
<dbReference type="Pfam" id="PF04127">
    <property type="entry name" value="DFP"/>
    <property type="match status" value="1"/>
</dbReference>
<dbReference type="PANTHER" id="PTHR14359:SF6">
    <property type="entry name" value="PHOSPHOPANTOTHENOYLCYSTEINE DECARBOXYLASE"/>
    <property type="match status" value="1"/>
</dbReference>
<feature type="binding site" evidence="3">
    <location>
        <position position="322"/>
    </location>
    <ligand>
        <name>CTP</name>
        <dbReference type="ChEBI" id="CHEBI:37563"/>
    </ligand>
</feature>
<comment type="function">
    <text evidence="3">Catalyzes two sequential steps in the biosynthesis of coenzyme A. In the first step cysteine is conjugated to 4'-phosphopantothenate to form 4-phosphopantothenoylcysteine. In the second step the latter compound is decarboxylated to form 4'-phosphopantotheine.</text>
</comment>
<keyword evidence="3" id="KW-0460">Magnesium</keyword>
<accession>A0A1H2UKA2</accession>
<evidence type="ECO:0000259" key="6">
    <source>
        <dbReference type="Pfam" id="PF04127"/>
    </source>
</evidence>
<keyword evidence="3 4" id="KW-0288">FMN</keyword>
<feature type="binding site" evidence="3">
    <location>
        <position position="340"/>
    </location>
    <ligand>
        <name>CTP</name>
        <dbReference type="ChEBI" id="CHEBI:37563"/>
    </ligand>
</feature>
<keyword evidence="3 4" id="KW-0285">Flavoprotein</keyword>
<feature type="binding site" evidence="3">
    <location>
        <begin position="304"/>
        <end position="307"/>
    </location>
    <ligand>
        <name>CTP</name>
        <dbReference type="ChEBI" id="CHEBI:37563"/>
    </ligand>
</feature>
<keyword evidence="3" id="KW-0479">Metal-binding</keyword>